<dbReference type="AlphaFoldDB" id="A0A2I4DG72"/>
<dbReference type="Pfam" id="PF23598">
    <property type="entry name" value="LRR_14"/>
    <property type="match status" value="1"/>
</dbReference>
<dbReference type="KEGG" id="jre:108979830"/>
<reference evidence="15" key="1">
    <citation type="submission" date="2025-08" db="UniProtKB">
        <authorList>
            <consortium name="RefSeq"/>
        </authorList>
    </citation>
    <scope>IDENTIFICATION</scope>
    <source>
        <tissue evidence="15">Leaves</tissue>
    </source>
</reference>
<dbReference type="SUPFAM" id="SSF52058">
    <property type="entry name" value="L domain-like"/>
    <property type="match status" value="2"/>
</dbReference>
<dbReference type="InterPro" id="IPR001611">
    <property type="entry name" value="Leu-rich_rpt"/>
</dbReference>
<dbReference type="FunFam" id="3.80.10.10:FF:001347">
    <property type="entry name" value="LRR receptor-like serine/threonine-protein kinase GSO2"/>
    <property type="match status" value="1"/>
</dbReference>
<dbReference type="SMART" id="SM00365">
    <property type="entry name" value="LRR_SD22"/>
    <property type="match status" value="5"/>
</dbReference>
<evidence type="ECO:0000256" key="1">
    <source>
        <dbReference type="ARBA" id="ARBA00004251"/>
    </source>
</evidence>
<dbReference type="Gene3D" id="3.80.10.10">
    <property type="entry name" value="Ribonuclease Inhibitor"/>
    <property type="match status" value="3"/>
</dbReference>
<dbReference type="FunFam" id="3.80.10.10:FF:000095">
    <property type="entry name" value="LRR receptor-like serine/threonine-protein kinase GSO1"/>
    <property type="match status" value="1"/>
</dbReference>
<dbReference type="InterPro" id="IPR003591">
    <property type="entry name" value="Leu-rich_rpt_typical-subtyp"/>
</dbReference>
<organism evidence="14 15">
    <name type="scientific">Juglans regia</name>
    <name type="common">English walnut</name>
    <dbReference type="NCBI Taxonomy" id="51240"/>
    <lineage>
        <taxon>Eukaryota</taxon>
        <taxon>Viridiplantae</taxon>
        <taxon>Streptophyta</taxon>
        <taxon>Embryophyta</taxon>
        <taxon>Tracheophyta</taxon>
        <taxon>Spermatophyta</taxon>
        <taxon>Magnoliopsida</taxon>
        <taxon>eudicotyledons</taxon>
        <taxon>Gunneridae</taxon>
        <taxon>Pentapetalae</taxon>
        <taxon>rosids</taxon>
        <taxon>fabids</taxon>
        <taxon>Fagales</taxon>
        <taxon>Juglandaceae</taxon>
        <taxon>Juglans</taxon>
    </lineage>
</organism>
<dbReference type="Proteomes" id="UP000235220">
    <property type="component" value="Unplaced"/>
</dbReference>
<dbReference type="PANTHER" id="PTHR48063:SF101">
    <property type="entry name" value="LRR RECEPTOR-LIKE SERINE_THREONINE-PROTEIN KINASE FLS2"/>
    <property type="match status" value="1"/>
</dbReference>
<name>A0A2I4DG72_JUGRE</name>
<protein>
    <submittedName>
        <fullName evidence="15">Receptor-like protein EIX2 isoform X1</fullName>
    </submittedName>
</protein>
<dbReference type="Pfam" id="PF00560">
    <property type="entry name" value="LRR_1"/>
    <property type="match status" value="10"/>
</dbReference>
<evidence type="ECO:0000313" key="15">
    <source>
        <dbReference type="RefSeq" id="XP_018806143.1"/>
    </source>
</evidence>
<evidence type="ECO:0000256" key="10">
    <source>
        <dbReference type="ARBA" id="ARBA00023170"/>
    </source>
</evidence>
<keyword evidence="6" id="KW-0732">Signal</keyword>
<keyword evidence="10" id="KW-0675">Receptor</keyword>
<feature type="domain" description="Leucine-rich repeat-containing N-terminal plant-type" evidence="12">
    <location>
        <begin position="33"/>
        <end position="70"/>
    </location>
</feature>
<comment type="subcellular location">
    <subcellularLocation>
        <location evidence="1">Cell membrane</location>
        <topology evidence="1">Single-pass type I membrane protein</topology>
    </subcellularLocation>
</comment>
<dbReference type="InterPro" id="IPR032675">
    <property type="entry name" value="LRR_dom_sf"/>
</dbReference>
<dbReference type="OrthoDB" id="8731593at2759"/>
<keyword evidence="11" id="KW-0325">Glycoprotein</keyword>
<evidence type="ECO:0000256" key="6">
    <source>
        <dbReference type="ARBA" id="ARBA00022729"/>
    </source>
</evidence>
<evidence type="ECO:0000259" key="13">
    <source>
        <dbReference type="Pfam" id="PF23598"/>
    </source>
</evidence>
<gene>
    <name evidence="15" type="primary">LOC108979830</name>
</gene>
<dbReference type="PRINTS" id="PR00019">
    <property type="entry name" value="LEURICHRPT"/>
</dbReference>
<dbReference type="InterPro" id="IPR046956">
    <property type="entry name" value="RLP23-like"/>
</dbReference>
<sequence length="983" mass="109309">MGGSHLQFLLLLGLLSYGFSLNLLDYDVRCKEEESQALLQFKQHLVDDSHMLSSWDSHEDCCKWNGIRCSNKTGRVVKVDLRADLSAEPLPKYVAGEISSSLLGLQYLTYLDLSFNDFPGEPFPNFVGSLTKLRYLNLSRTYIAGTIPQQLGNLSGLISLDLSGNMDLIELHNLDWLIHLSSLRHLDMSFVNLSQVLNWQNKVSMLPTLTDLSLSSCSLSTTIPPFLSNANSSSQLLFLDLSFNDYLNCSIFPWLFNSTTSLVGLDLSYSGLRCSIPDTFGCMDSLRSLDLDSNSFDGGIPKSIWNLCNLNSLSLTNNSLSGHLDNGFMINVSGCMGSSLKVLQLDENTFTGPLPESIRNFSNLEILNLQQNKFTGPLPKSIGNLYNLKALRLQQNNFTGPLPESIGNLSNLEVLNAADNSLEGVISEVHFSNLFKLRKLYLGSNSLNLSFNYDWVPPFQLDIMLLSSCTMGPTFPKWLRSQKNLSRLDISHAQISDSVPAWFWDFTPGLESLCLSHNKLHGELPDLSSSRQGIFGRIDLSSNIFEGSIPHFNSNVTFLDLSNNRFSGPISFLCDSGVISLTSLILSNNTLSGELPDCWMYFQELAILDLANNNFYGKIPSSMGSLVSVQFLHLSNNRFVGNFPLSLQNCSQLKTIHVGENNLSGKIPSWLGDSLPDLVILILRSNQFYGSFPLNLCHLSNIRLLDLSLNKIEGTIPECINNLTAMSQKESSGLIDYYGFLTYFMDHASFVWKGKESVFQTSLLLAKIIDLSNNLLHGEVPEGITSLMELVALNLSRNHLTGLITPKIGLLQHLESLDLSRNQLHGEIPASLSDISFLNYLDLSNNNLSGRIPTGTQLQSFNASAFIGNRPELCGPPLPNECPGDFHPDYTNSTRAHKTDDIQTNDHEDGFISQGFFVATSLGFIVGFWGVCCTLLLNLKYIKIDASRFQCSSDVKIYKLCMTVTLCMRMLQSWIKKLYGIFH</sequence>
<evidence type="ECO:0000256" key="3">
    <source>
        <dbReference type="ARBA" id="ARBA00022475"/>
    </source>
</evidence>
<dbReference type="FunFam" id="3.80.10.10:FF:000453">
    <property type="entry name" value="Leucine-rich receptor-like protein kinase family protein"/>
    <property type="match status" value="1"/>
</dbReference>
<dbReference type="FunFam" id="3.80.10.10:FF:000111">
    <property type="entry name" value="LRR receptor-like serine/threonine-protein kinase ERECTA"/>
    <property type="match status" value="1"/>
</dbReference>
<dbReference type="GO" id="GO:0009791">
    <property type="term" value="P:post-embryonic development"/>
    <property type="evidence" value="ECO:0007669"/>
    <property type="project" value="UniProtKB-ARBA"/>
</dbReference>
<dbReference type="PROSITE" id="PS51450">
    <property type="entry name" value="LRR"/>
    <property type="match status" value="1"/>
</dbReference>
<dbReference type="RefSeq" id="XP_018806143.1">
    <property type="nucleotide sequence ID" value="XM_018950598.2"/>
</dbReference>
<evidence type="ECO:0000259" key="12">
    <source>
        <dbReference type="Pfam" id="PF08263"/>
    </source>
</evidence>
<evidence type="ECO:0000256" key="11">
    <source>
        <dbReference type="ARBA" id="ARBA00023180"/>
    </source>
</evidence>
<evidence type="ECO:0000256" key="4">
    <source>
        <dbReference type="ARBA" id="ARBA00022614"/>
    </source>
</evidence>
<dbReference type="InterPro" id="IPR055414">
    <property type="entry name" value="LRR_R13L4/SHOC2-like"/>
</dbReference>
<dbReference type="GO" id="GO:0051707">
    <property type="term" value="P:response to other organism"/>
    <property type="evidence" value="ECO:0007669"/>
    <property type="project" value="UniProtKB-ARBA"/>
</dbReference>
<evidence type="ECO:0000256" key="8">
    <source>
        <dbReference type="ARBA" id="ARBA00022989"/>
    </source>
</evidence>
<dbReference type="STRING" id="51240.A0A2I4DG72"/>
<dbReference type="GO" id="GO:0006952">
    <property type="term" value="P:defense response"/>
    <property type="evidence" value="ECO:0007669"/>
    <property type="project" value="UniProtKB-ARBA"/>
</dbReference>
<keyword evidence="5" id="KW-0812">Transmembrane</keyword>
<keyword evidence="4" id="KW-0433">Leucine-rich repeat</keyword>
<evidence type="ECO:0000256" key="9">
    <source>
        <dbReference type="ARBA" id="ARBA00023136"/>
    </source>
</evidence>
<proteinExistence type="inferred from homology"/>
<feature type="domain" description="Disease resistance R13L4/SHOC-2-like LRR" evidence="13">
    <location>
        <begin position="339"/>
        <end position="441"/>
    </location>
</feature>
<keyword evidence="8" id="KW-1133">Transmembrane helix</keyword>
<dbReference type="PANTHER" id="PTHR48063">
    <property type="entry name" value="LRR RECEPTOR-LIKE KINASE"/>
    <property type="match status" value="1"/>
</dbReference>
<dbReference type="SMART" id="SM00369">
    <property type="entry name" value="LRR_TYP"/>
    <property type="match status" value="6"/>
</dbReference>
<dbReference type="Pfam" id="PF08263">
    <property type="entry name" value="LRRNT_2"/>
    <property type="match status" value="1"/>
</dbReference>
<evidence type="ECO:0000313" key="14">
    <source>
        <dbReference type="Proteomes" id="UP000235220"/>
    </source>
</evidence>
<keyword evidence="9" id="KW-0472">Membrane</keyword>
<keyword evidence="3" id="KW-1003">Cell membrane</keyword>
<evidence type="ECO:0000256" key="7">
    <source>
        <dbReference type="ARBA" id="ARBA00022737"/>
    </source>
</evidence>
<keyword evidence="14" id="KW-1185">Reference proteome</keyword>
<dbReference type="SUPFAM" id="SSF52047">
    <property type="entry name" value="RNI-like"/>
    <property type="match status" value="1"/>
</dbReference>
<comment type="similarity">
    <text evidence="2">Belongs to the RLP family.</text>
</comment>
<evidence type="ECO:0000256" key="5">
    <source>
        <dbReference type="ARBA" id="ARBA00022692"/>
    </source>
</evidence>
<evidence type="ECO:0000256" key="2">
    <source>
        <dbReference type="ARBA" id="ARBA00009592"/>
    </source>
</evidence>
<dbReference type="GO" id="GO:0005886">
    <property type="term" value="C:plasma membrane"/>
    <property type="evidence" value="ECO:0007669"/>
    <property type="project" value="UniProtKB-SubCell"/>
</dbReference>
<accession>A0A2I4DG72</accession>
<dbReference type="Gramene" id="Jr_Scaffold_94_00020_p1">
    <property type="protein sequence ID" value="cds.Jr_Scaffold_94_00020_p1"/>
    <property type="gene ID" value="Jr_Scaffold_94_00020"/>
</dbReference>
<keyword evidence="7" id="KW-0677">Repeat</keyword>
<dbReference type="FunCoup" id="A0A2I4DG72">
    <property type="interactions" value="882"/>
</dbReference>
<dbReference type="InterPro" id="IPR013210">
    <property type="entry name" value="LRR_N_plant-typ"/>
</dbReference>
<dbReference type="GeneID" id="108979830"/>